<accession>A0A840A2Z1</accession>
<dbReference type="Proteomes" id="UP000530564">
    <property type="component" value="Unassembled WGS sequence"/>
</dbReference>
<dbReference type="PANTHER" id="PTHR13887">
    <property type="entry name" value="GLUTATHIONE S-TRANSFERASE KAPPA"/>
    <property type="match status" value="1"/>
</dbReference>
<sequence>MQTPRLIYFADPMCSWCYGFSPVITQIRRTFGRALPIQLVMGGLRPGNDKPTTEQAKTELKIHWEHVHEATGLPFVDAVLDRPGFLYDTDPAARAVVRVRREDGEKAVQFLARLHHAFYAEGLDVTKAEVLADLAAEFGVDRDAFLTDFETDDLKHETWNDYATAQRAGVTGFPTLVGGPNEEGHYGIVNRGYQPAPAVLSVLHQWLGTEPDAATPA</sequence>
<gene>
    <name evidence="2" type="ORF">GGQ61_003062</name>
</gene>
<keyword evidence="3" id="KW-1185">Reference proteome</keyword>
<dbReference type="InterPro" id="IPR036249">
    <property type="entry name" value="Thioredoxin-like_sf"/>
</dbReference>
<evidence type="ECO:0000313" key="2">
    <source>
        <dbReference type="EMBL" id="MBB3892329.1"/>
    </source>
</evidence>
<name>A0A840A2Z1_9CAUL</name>
<dbReference type="InterPro" id="IPR001853">
    <property type="entry name" value="DSBA-like_thioredoxin_dom"/>
</dbReference>
<dbReference type="AlphaFoldDB" id="A0A840A2Z1"/>
<dbReference type="Gene3D" id="1.10.472.60">
    <property type="entry name" value="putative protein disulfide isomerase domain"/>
    <property type="match status" value="1"/>
</dbReference>
<proteinExistence type="predicted"/>
<dbReference type="SUPFAM" id="SSF52833">
    <property type="entry name" value="Thioredoxin-like"/>
    <property type="match status" value="1"/>
</dbReference>
<feature type="domain" description="DSBA-like thioredoxin" evidence="1">
    <location>
        <begin position="6"/>
        <end position="177"/>
    </location>
</feature>
<dbReference type="Pfam" id="PF01323">
    <property type="entry name" value="DSBA"/>
    <property type="match status" value="1"/>
</dbReference>
<comment type="caution">
    <text evidence="2">The sequence shown here is derived from an EMBL/GenBank/DDBJ whole genome shotgun (WGS) entry which is preliminary data.</text>
</comment>
<evidence type="ECO:0000259" key="1">
    <source>
        <dbReference type="Pfam" id="PF01323"/>
    </source>
</evidence>
<dbReference type="PANTHER" id="PTHR13887:SF54">
    <property type="entry name" value="DSBA FAMILY PROTEIN"/>
    <property type="match status" value="1"/>
</dbReference>
<dbReference type="Gene3D" id="3.40.30.10">
    <property type="entry name" value="Glutaredoxin"/>
    <property type="match status" value="1"/>
</dbReference>
<organism evidence="2 3">
    <name type="scientific">Phenylobacterium haematophilum</name>
    <dbReference type="NCBI Taxonomy" id="98513"/>
    <lineage>
        <taxon>Bacteria</taxon>
        <taxon>Pseudomonadati</taxon>
        <taxon>Pseudomonadota</taxon>
        <taxon>Alphaproteobacteria</taxon>
        <taxon>Caulobacterales</taxon>
        <taxon>Caulobacteraceae</taxon>
        <taxon>Phenylobacterium</taxon>
    </lineage>
</organism>
<dbReference type="RefSeq" id="WP_183774376.1">
    <property type="nucleotide sequence ID" value="NZ_JACIDK010000004.1"/>
</dbReference>
<dbReference type="EMBL" id="JACIDK010000004">
    <property type="protein sequence ID" value="MBB3892329.1"/>
    <property type="molecule type" value="Genomic_DNA"/>
</dbReference>
<dbReference type="CDD" id="cd03025">
    <property type="entry name" value="DsbA_FrnE_like"/>
    <property type="match status" value="1"/>
</dbReference>
<reference evidence="2 3" key="1">
    <citation type="submission" date="2020-08" db="EMBL/GenBank/DDBJ databases">
        <title>Genomic Encyclopedia of Type Strains, Phase IV (KMG-IV): sequencing the most valuable type-strain genomes for metagenomic binning, comparative biology and taxonomic classification.</title>
        <authorList>
            <person name="Goeker M."/>
        </authorList>
    </citation>
    <scope>NUCLEOTIDE SEQUENCE [LARGE SCALE GENOMIC DNA]</scope>
    <source>
        <strain evidence="2 3">DSM 21793</strain>
    </source>
</reference>
<evidence type="ECO:0000313" key="3">
    <source>
        <dbReference type="Proteomes" id="UP000530564"/>
    </source>
</evidence>
<protein>
    <recommendedName>
        <fullName evidence="1">DSBA-like thioredoxin domain-containing protein</fullName>
    </recommendedName>
</protein>
<dbReference type="GO" id="GO:0016491">
    <property type="term" value="F:oxidoreductase activity"/>
    <property type="evidence" value="ECO:0007669"/>
    <property type="project" value="InterPro"/>
</dbReference>